<protein>
    <submittedName>
        <fullName evidence="2">Uncharacterized protein</fullName>
    </submittedName>
</protein>
<name>A0ABX9ZHC3_9BACL</name>
<evidence type="ECO:0000313" key="3">
    <source>
        <dbReference type="Proteomes" id="UP000272481"/>
    </source>
</evidence>
<gene>
    <name evidence="2" type="ORF">EJA12_00250</name>
</gene>
<organism evidence="2 3">
    <name type="scientific">Bhargavaea beijingensis</name>
    <dbReference type="NCBI Taxonomy" id="426756"/>
    <lineage>
        <taxon>Bacteria</taxon>
        <taxon>Bacillati</taxon>
        <taxon>Bacillota</taxon>
        <taxon>Bacilli</taxon>
        <taxon>Bacillales</taxon>
        <taxon>Caryophanaceae</taxon>
        <taxon>Bhargavaea</taxon>
    </lineage>
</organism>
<comment type="caution">
    <text evidence="2">The sequence shown here is derived from an EMBL/GenBank/DDBJ whole genome shotgun (WGS) entry which is preliminary data.</text>
</comment>
<sequence>MALDAGRGFNTPGKRSPDGERQWSFNNKVLKACVARLRQYSGVQILRTDPTGQTDVSLAQRVRMSLHRSITTPLPGSGIAVKVQRFMYLLVQVPNLSALPMPLRLRLHRRWV</sequence>
<keyword evidence="3" id="KW-1185">Reference proteome</keyword>
<evidence type="ECO:0000313" key="2">
    <source>
        <dbReference type="EMBL" id="RSK37919.1"/>
    </source>
</evidence>
<accession>A0ABX9ZHC3</accession>
<evidence type="ECO:0000256" key="1">
    <source>
        <dbReference type="SAM" id="MobiDB-lite"/>
    </source>
</evidence>
<reference evidence="2 3" key="1">
    <citation type="submission" date="2018-12" db="EMBL/GenBank/DDBJ databases">
        <title>Comparitive functional genomics of dry heat resistant strains isolated from the viking spacecraft.</title>
        <authorList>
            <person name="Seuylemezian A."/>
            <person name="Vaishampayan P."/>
        </authorList>
    </citation>
    <scope>NUCLEOTIDE SEQUENCE [LARGE SCALE GENOMIC DNA]</scope>
    <source>
        <strain evidence="2 3">M6-11</strain>
    </source>
</reference>
<proteinExistence type="predicted"/>
<dbReference type="Gene3D" id="3.40.630.40">
    <property type="entry name" value="Zn-dependent exopeptidases"/>
    <property type="match status" value="1"/>
</dbReference>
<dbReference type="EMBL" id="RWGW01000001">
    <property type="protein sequence ID" value="RSK37919.1"/>
    <property type="molecule type" value="Genomic_DNA"/>
</dbReference>
<feature type="region of interest" description="Disordered" evidence="1">
    <location>
        <begin position="1"/>
        <end position="21"/>
    </location>
</feature>
<dbReference type="Proteomes" id="UP000272481">
    <property type="component" value="Unassembled WGS sequence"/>
</dbReference>